<gene>
    <name evidence="7" type="ORF">AWC31_19600</name>
</gene>
<evidence type="ECO:0000259" key="6">
    <source>
        <dbReference type="PROSITE" id="PS50977"/>
    </source>
</evidence>
<proteinExistence type="predicted"/>
<dbReference type="OrthoDB" id="8222629at2"/>
<dbReference type="EMBL" id="LQQA01000009">
    <property type="protein sequence ID" value="ORX17101.1"/>
    <property type="molecule type" value="Genomic_DNA"/>
</dbReference>
<feature type="DNA-binding region" description="H-T-H motif" evidence="4">
    <location>
        <begin position="47"/>
        <end position="66"/>
    </location>
</feature>
<feature type="region of interest" description="Disordered" evidence="5">
    <location>
        <begin position="1"/>
        <end position="22"/>
    </location>
</feature>
<protein>
    <submittedName>
        <fullName evidence="7">TetR family transcriptional regulator</fullName>
    </submittedName>
</protein>
<dbReference type="PANTHER" id="PTHR30055">
    <property type="entry name" value="HTH-TYPE TRANSCRIPTIONAL REGULATOR RUTR"/>
    <property type="match status" value="1"/>
</dbReference>
<reference evidence="7 8" key="1">
    <citation type="submission" date="2016-01" db="EMBL/GenBank/DDBJ databases">
        <title>The new phylogeny of the genus Mycobacterium.</title>
        <authorList>
            <person name="Tarcisio F."/>
            <person name="Conor M."/>
            <person name="Antonella G."/>
            <person name="Elisabetta G."/>
            <person name="Giulia F.S."/>
            <person name="Sara T."/>
            <person name="Anna F."/>
            <person name="Clotilde B."/>
            <person name="Roberto B."/>
            <person name="Veronica D.S."/>
            <person name="Fabio R."/>
            <person name="Monica P."/>
            <person name="Olivier J."/>
            <person name="Enrico T."/>
            <person name="Nicola S."/>
        </authorList>
    </citation>
    <scope>NUCLEOTIDE SEQUENCE [LARGE SCALE GENOMIC DNA]</scope>
    <source>
        <strain evidence="7 8">ATCC 700010</strain>
    </source>
</reference>
<dbReference type="SUPFAM" id="SSF48498">
    <property type="entry name" value="Tetracyclin repressor-like, C-terminal domain"/>
    <property type="match status" value="1"/>
</dbReference>
<dbReference type="Proteomes" id="UP000193964">
    <property type="component" value="Unassembled WGS sequence"/>
</dbReference>
<evidence type="ECO:0000256" key="5">
    <source>
        <dbReference type="SAM" id="MobiDB-lite"/>
    </source>
</evidence>
<keyword evidence="3" id="KW-0804">Transcription</keyword>
<evidence type="ECO:0000313" key="7">
    <source>
        <dbReference type="EMBL" id="ORX17101.1"/>
    </source>
</evidence>
<keyword evidence="1" id="KW-0805">Transcription regulation</keyword>
<dbReference type="Gene3D" id="1.10.357.10">
    <property type="entry name" value="Tetracycline Repressor, domain 2"/>
    <property type="match status" value="1"/>
</dbReference>
<name>A0A1X2FF92_9MYCO</name>
<evidence type="ECO:0000256" key="4">
    <source>
        <dbReference type="PROSITE-ProRule" id="PRU00335"/>
    </source>
</evidence>
<feature type="domain" description="HTH tetR-type" evidence="6">
    <location>
        <begin position="23"/>
        <end position="84"/>
    </location>
</feature>
<dbReference type="PANTHER" id="PTHR30055:SF151">
    <property type="entry name" value="TRANSCRIPTIONAL REGULATORY PROTEIN"/>
    <property type="match status" value="1"/>
</dbReference>
<dbReference type="InterPro" id="IPR036271">
    <property type="entry name" value="Tet_transcr_reg_TetR-rel_C_sf"/>
</dbReference>
<sequence>MPSTSNDNVGAKPRRRNRRGEGEQLRADILAAVNRLLDRWGGDEKLTIRAVAHEVGVAAPSIYLHFSDKAELVWAALADKYRQLAQQMSAAGLTAAAGGPREKLRAQVHAYCRFAVDNPGHYRLMYQVRQPTVDPGRLGNHPARQVSGLLRAGLTASADAGYPLALPLHQAAHTLWTGLHGMVSVQHSFAMGGSTEDLLELADGLLDLVVADEPASGRTYPPQTGVDRVIAAVVGPE</sequence>
<keyword evidence="2 4" id="KW-0238">DNA-binding</keyword>
<organism evidence="7 8">
    <name type="scientific">Mycolicibacterium wolinskyi</name>
    <dbReference type="NCBI Taxonomy" id="59750"/>
    <lineage>
        <taxon>Bacteria</taxon>
        <taxon>Bacillati</taxon>
        <taxon>Actinomycetota</taxon>
        <taxon>Actinomycetes</taxon>
        <taxon>Mycobacteriales</taxon>
        <taxon>Mycobacteriaceae</taxon>
        <taxon>Mycolicibacterium</taxon>
    </lineage>
</organism>
<dbReference type="InterPro" id="IPR050109">
    <property type="entry name" value="HTH-type_TetR-like_transc_reg"/>
</dbReference>
<comment type="caution">
    <text evidence="7">The sequence shown here is derived from an EMBL/GenBank/DDBJ whole genome shotgun (WGS) entry which is preliminary data.</text>
</comment>
<dbReference type="InterPro" id="IPR001647">
    <property type="entry name" value="HTH_TetR"/>
</dbReference>
<dbReference type="Pfam" id="PF13305">
    <property type="entry name" value="TetR_C_33"/>
    <property type="match status" value="1"/>
</dbReference>
<evidence type="ECO:0000256" key="3">
    <source>
        <dbReference type="ARBA" id="ARBA00023163"/>
    </source>
</evidence>
<dbReference type="GO" id="GO:0000976">
    <property type="term" value="F:transcription cis-regulatory region binding"/>
    <property type="evidence" value="ECO:0007669"/>
    <property type="project" value="TreeGrafter"/>
</dbReference>
<dbReference type="AlphaFoldDB" id="A0A1X2FF92"/>
<evidence type="ECO:0000256" key="2">
    <source>
        <dbReference type="ARBA" id="ARBA00023125"/>
    </source>
</evidence>
<evidence type="ECO:0000313" key="8">
    <source>
        <dbReference type="Proteomes" id="UP000193964"/>
    </source>
</evidence>
<dbReference type="Pfam" id="PF00440">
    <property type="entry name" value="TetR_N"/>
    <property type="match status" value="1"/>
</dbReference>
<dbReference type="GO" id="GO:0003700">
    <property type="term" value="F:DNA-binding transcription factor activity"/>
    <property type="evidence" value="ECO:0007669"/>
    <property type="project" value="TreeGrafter"/>
</dbReference>
<dbReference type="InterPro" id="IPR025996">
    <property type="entry name" value="MT1864/Rv1816-like_C"/>
</dbReference>
<dbReference type="SUPFAM" id="SSF46689">
    <property type="entry name" value="Homeodomain-like"/>
    <property type="match status" value="1"/>
</dbReference>
<dbReference type="InterPro" id="IPR009057">
    <property type="entry name" value="Homeodomain-like_sf"/>
</dbReference>
<accession>A0A1X2FF92</accession>
<evidence type="ECO:0000256" key="1">
    <source>
        <dbReference type="ARBA" id="ARBA00023015"/>
    </source>
</evidence>
<dbReference type="PROSITE" id="PS50977">
    <property type="entry name" value="HTH_TETR_2"/>
    <property type="match status" value="1"/>
</dbReference>